<gene>
    <name evidence="1" type="ORF">ENR64_17060</name>
</gene>
<comment type="caution">
    <text evidence="1">The sequence shown here is derived from an EMBL/GenBank/DDBJ whole genome shotgun (WGS) entry which is preliminary data.</text>
</comment>
<accession>A0A7C3PGI5</accession>
<protein>
    <submittedName>
        <fullName evidence="1">Uncharacterized protein</fullName>
    </submittedName>
</protein>
<dbReference type="EMBL" id="DSRU01000245">
    <property type="protein sequence ID" value="HFM99434.1"/>
    <property type="molecule type" value="Genomic_DNA"/>
</dbReference>
<reference evidence="1" key="1">
    <citation type="journal article" date="2020" name="mSystems">
        <title>Genome- and Community-Level Interaction Insights into Carbon Utilization and Element Cycling Functions of Hydrothermarchaeota in Hydrothermal Sediment.</title>
        <authorList>
            <person name="Zhou Z."/>
            <person name="Liu Y."/>
            <person name="Xu W."/>
            <person name="Pan J."/>
            <person name="Luo Z.H."/>
            <person name="Li M."/>
        </authorList>
    </citation>
    <scope>NUCLEOTIDE SEQUENCE [LARGE SCALE GENOMIC DNA]</scope>
    <source>
        <strain evidence="1">SpSt-418</strain>
    </source>
</reference>
<dbReference type="AlphaFoldDB" id="A0A7C3PGI5"/>
<name>A0A7C3PGI5_9CYAN</name>
<evidence type="ECO:0000313" key="1">
    <source>
        <dbReference type="EMBL" id="HFM99434.1"/>
    </source>
</evidence>
<organism evidence="1">
    <name type="scientific">Oscillatoriales cyanobacterium SpSt-418</name>
    <dbReference type="NCBI Taxonomy" id="2282169"/>
    <lineage>
        <taxon>Bacteria</taxon>
        <taxon>Bacillati</taxon>
        <taxon>Cyanobacteriota</taxon>
        <taxon>Cyanophyceae</taxon>
        <taxon>Oscillatoriophycideae</taxon>
        <taxon>Oscillatoriales</taxon>
    </lineage>
</organism>
<proteinExistence type="predicted"/>
<sequence>MFVFALICGSLGVLLGGALALAEDRQCAQTQSTSTECLTTPTILRVFKGSSSGLLAGAFAAVTIRWRDLW</sequence>